<dbReference type="SUPFAM" id="SSF53448">
    <property type="entry name" value="Nucleotide-diphospho-sugar transferases"/>
    <property type="match status" value="1"/>
</dbReference>
<evidence type="ECO:0000259" key="1">
    <source>
        <dbReference type="Pfam" id="PF00483"/>
    </source>
</evidence>
<dbReference type="Proteomes" id="UP000183138">
    <property type="component" value="Unassembled WGS sequence"/>
</dbReference>
<proteinExistence type="predicted"/>
<sequence>MDAIILAGGFAKRMWPLTKNKPKQLLDVAGKPMLSYVIDSLNKLDLDRIIVSVNSFFAPQFQDYLDSNTHYNNIELFIEKSDNENQKLGALGALNLLFQKKKLQGPVFIAGGDNLSDFDLTKMVTIYNKSKADVIGLFDVENIELAKLYGIAELEDNRIIDFVEKPSTPPSTLAATAYWLLSESGITNFFSYINEGGDRDAMGNFLAWNVKRKSVYSVSFKGNWYDIGGLDSYSEAQKWLERRP</sequence>
<dbReference type="EMBL" id="MIYY01000002">
    <property type="protein sequence ID" value="OIR23606.1"/>
    <property type="molecule type" value="Genomic_DNA"/>
</dbReference>
<comment type="caution">
    <text evidence="2">The sequence shown here is derived from an EMBL/GenBank/DDBJ whole genome shotgun (WGS) entry which is preliminary data.</text>
</comment>
<dbReference type="Pfam" id="PF00483">
    <property type="entry name" value="NTP_transferase"/>
    <property type="match status" value="1"/>
</dbReference>
<evidence type="ECO:0000313" key="3">
    <source>
        <dbReference type="Proteomes" id="UP000183138"/>
    </source>
</evidence>
<dbReference type="InterPro" id="IPR029044">
    <property type="entry name" value="Nucleotide-diphossugar_trans"/>
</dbReference>
<dbReference type="PANTHER" id="PTHR42883">
    <property type="entry name" value="GLUCOSE-1-PHOSPHATE THYMIDYLTRANSFERASE"/>
    <property type="match status" value="1"/>
</dbReference>
<evidence type="ECO:0000313" key="2">
    <source>
        <dbReference type="EMBL" id="OIR23606.1"/>
    </source>
</evidence>
<protein>
    <recommendedName>
        <fullName evidence="1">Nucleotidyl transferase domain-containing protein</fullName>
    </recommendedName>
</protein>
<dbReference type="CDD" id="cd04181">
    <property type="entry name" value="NTP_transferase"/>
    <property type="match status" value="1"/>
</dbReference>
<feature type="domain" description="Nucleotidyl transferase" evidence="1">
    <location>
        <begin position="3"/>
        <end position="240"/>
    </location>
</feature>
<gene>
    <name evidence="2" type="ORF">BEU00_01995</name>
</gene>
<accession>A0A1J5UH48</accession>
<name>A0A1J5UH48_9ARCH</name>
<dbReference type="PANTHER" id="PTHR42883:SF2">
    <property type="entry name" value="THYMIDYLYLTRANSFERASE"/>
    <property type="match status" value="1"/>
</dbReference>
<reference evidence="2 3" key="1">
    <citation type="submission" date="2016-08" db="EMBL/GenBank/DDBJ databases">
        <title>New Insights into Marine Group III Euryarchaeota, from dark to light.</title>
        <authorList>
            <person name="Haro-Moreno J.M."/>
            <person name="Rodriguez-Valera F."/>
            <person name="Lopez-Garcia P."/>
            <person name="Moreira D."/>
            <person name="Martin-Cuadrado A.B."/>
        </authorList>
    </citation>
    <scope>NUCLEOTIDE SEQUENCE [LARGE SCALE GENOMIC DNA]</scope>
    <source>
        <strain evidence="2">CG-Epi3</strain>
    </source>
</reference>
<dbReference type="Gene3D" id="3.90.550.10">
    <property type="entry name" value="Spore Coat Polysaccharide Biosynthesis Protein SpsA, Chain A"/>
    <property type="match status" value="1"/>
</dbReference>
<dbReference type="InterPro" id="IPR005835">
    <property type="entry name" value="NTP_transferase_dom"/>
</dbReference>
<dbReference type="AlphaFoldDB" id="A0A1J5UH48"/>
<organism evidence="2 3">
    <name type="scientific">Marine Group III euryarchaeote CG-Epi3</name>
    <dbReference type="NCBI Taxonomy" id="1888997"/>
    <lineage>
        <taxon>Archaea</taxon>
        <taxon>Methanobacteriati</taxon>
        <taxon>Thermoplasmatota</taxon>
        <taxon>Thermoplasmata</taxon>
        <taxon>Candidatus Thermoprofundales</taxon>
    </lineage>
</organism>